<accession>A0A8H2W5R2</accession>
<feature type="region of interest" description="Disordered" evidence="1">
    <location>
        <begin position="408"/>
        <end position="432"/>
    </location>
</feature>
<dbReference type="OrthoDB" id="3561556at2759"/>
<dbReference type="Proteomes" id="UP000624404">
    <property type="component" value="Unassembled WGS sequence"/>
</dbReference>
<organism evidence="2 3">
    <name type="scientific">Sclerotinia trifoliorum</name>
    <dbReference type="NCBI Taxonomy" id="28548"/>
    <lineage>
        <taxon>Eukaryota</taxon>
        <taxon>Fungi</taxon>
        <taxon>Dikarya</taxon>
        <taxon>Ascomycota</taxon>
        <taxon>Pezizomycotina</taxon>
        <taxon>Leotiomycetes</taxon>
        <taxon>Helotiales</taxon>
        <taxon>Sclerotiniaceae</taxon>
        <taxon>Sclerotinia</taxon>
    </lineage>
</organism>
<protein>
    <submittedName>
        <fullName evidence="2">89aff020-c9e7-4afd-a5ab-d776c3d53ff2</fullName>
    </submittedName>
</protein>
<feature type="compositionally biased region" description="Basic and acidic residues" evidence="1">
    <location>
        <begin position="316"/>
        <end position="332"/>
    </location>
</feature>
<feature type="compositionally biased region" description="Polar residues" evidence="1">
    <location>
        <begin position="305"/>
        <end position="315"/>
    </location>
</feature>
<feature type="compositionally biased region" description="Low complexity" evidence="1">
    <location>
        <begin position="194"/>
        <end position="226"/>
    </location>
</feature>
<comment type="caution">
    <text evidence="2">The sequence shown here is derived from an EMBL/GenBank/DDBJ whole genome shotgun (WGS) entry which is preliminary data.</text>
</comment>
<dbReference type="EMBL" id="CAJHIA010000036">
    <property type="protein sequence ID" value="CAD6452069.1"/>
    <property type="molecule type" value="Genomic_DNA"/>
</dbReference>
<feature type="region of interest" description="Disordered" evidence="1">
    <location>
        <begin position="305"/>
        <end position="332"/>
    </location>
</feature>
<sequence>MCLNISLINKCFINHISFPPSIISHINTSAQLHEFEYVTPFINPRSMCWPALYTIRKKKGRGKMLNRSKSLKDKYQFERTTRVDPIPPPYRSAYVVEPTLVPLSAYQGNMYYPEERERALDQEREMARERARRPSCSDLFHNIDVIQRLGERFKGLNTTFSHPLPPAAAAAPPPSFAPSFSPPFPPPPPPPLKSNSNSNAGNNSSLGAGSNTAPAAAQANQNSSDTAALAARIKELEKEKEVAREKEIEKLNGGLNGVRGDIKGLQMKSEREEGRREGRMEVMGMKISNAGAGYSFGESWLNPNGELNRSIPQNRGQDREAENTKRRVEGEQRGRIDDDLLLRRINDGFSEARTDRLVDAERYRDMLVARDMDNERGFRMNRFEERVEGRVERVEDRVERIVGREIGRTGAGDRDRDRGRRERSQVSRERYARPRIMRERERDWEYGYESGSGYGGTRYRGYV</sequence>
<feature type="compositionally biased region" description="Pro residues" evidence="1">
    <location>
        <begin position="164"/>
        <end position="192"/>
    </location>
</feature>
<keyword evidence="3" id="KW-1185">Reference proteome</keyword>
<name>A0A8H2W5R2_9HELO</name>
<dbReference type="AlphaFoldDB" id="A0A8H2W5R2"/>
<reference evidence="2" key="1">
    <citation type="submission" date="2020-10" db="EMBL/GenBank/DDBJ databases">
        <authorList>
            <person name="Kusch S."/>
        </authorList>
    </citation>
    <scope>NUCLEOTIDE SEQUENCE</scope>
    <source>
        <strain evidence="2">SwB9</strain>
    </source>
</reference>
<gene>
    <name evidence="2" type="ORF">SCLTRI_LOCUS9669</name>
</gene>
<evidence type="ECO:0000313" key="3">
    <source>
        <dbReference type="Proteomes" id="UP000624404"/>
    </source>
</evidence>
<evidence type="ECO:0000256" key="1">
    <source>
        <dbReference type="SAM" id="MobiDB-lite"/>
    </source>
</evidence>
<evidence type="ECO:0000313" key="2">
    <source>
        <dbReference type="EMBL" id="CAD6452069.1"/>
    </source>
</evidence>
<proteinExistence type="predicted"/>
<feature type="region of interest" description="Disordered" evidence="1">
    <location>
        <begin position="164"/>
        <end position="226"/>
    </location>
</feature>